<dbReference type="RefSeq" id="WP_343163881.1">
    <property type="nucleotide sequence ID" value="NZ_JBHRSV010000001.1"/>
</dbReference>
<name>A0ABV6ZUB3_9PROT</name>
<dbReference type="EMBL" id="JBHRSV010000001">
    <property type="protein sequence ID" value="MFC2924998.1"/>
    <property type="molecule type" value="Genomic_DNA"/>
</dbReference>
<comment type="caution">
    <text evidence="1">The sequence shown here is derived from an EMBL/GenBank/DDBJ whole genome shotgun (WGS) entry which is preliminary data.</text>
</comment>
<proteinExistence type="predicted"/>
<gene>
    <name evidence="1" type="ORF">ACFOOR_02645</name>
</gene>
<evidence type="ECO:0000313" key="2">
    <source>
        <dbReference type="Proteomes" id="UP001595379"/>
    </source>
</evidence>
<dbReference type="Proteomes" id="UP001595379">
    <property type="component" value="Unassembled WGS sequence"/>
</dbReference>
<sequence>MAKEISQEYTKIEYRIRPVTRWYVSRFHQQTDGGGAEAKGEFDSAQVAYEVGYALCKAEHDALGWPPGDERIQYPRQPDENMAAFVAWLSNRTPEELFQAEDPKAFWADIVYKAQRCAGAA</sequence>
<reference evidence="2" key="1">
    <citation type="journal article" date="2019" name="Int. J. Syst. Evol. Microbiol.">
        <title>The Global Catalogue of Microorganisms (GCM) 10K type strain sequencing project: providing services to taxonomists for standard genome sequencing and annotation.</title>
        <authorList>
            <consortium name="The Broad Institute Genomics Platform"/>
            <consortium name="The Broad Institute Genome Sequencing Center for Infectious Disease"/>
            <person name="Wu L."/>
            <person name="Ma J."/>
        </authorList>
    </citation>
    <scope>NUCLEOTIDE SEQUENCE [LARGE SCALE GENOMIC DNA]</scope>
    <source>
        <strain evidence="2">KCTC 52487</strain>
    </source>
</reference>
<protein>
    <submittedName>
        <fullName evidence="1">Uncharacterized protein</fullName>
    </submittedName>
</protein>
<accession>A0ABV6ZUB3</accession>
<organism evidence="1 2">
    <name type="scientific">Hyphobacterium vulgare</name>
    <dbReference type="NCBI Taxonomy" id="1736751"/>
    <lineage>
        <taxon>Bacteria</taxon>
        <taxon>Pseudomonadati</taxon>
        <taxon>Pseudomonadota</taxon>
        <taxon>Alphaproteobacteria</taxon>
        <taxon>Maricaulales</taxon>
        <taxon>Maricaulaceae</taxon>
        <taxon>Hyphobacterium</taxon>
    </lineage>
</organism>
<keyword evidence="2" id="KW-1185">Reference proteome</keyword>
<evidence type="ECO:0000313" key="1">
    <source>
        <dbReference type="EMBL" id="MFC2924998.1"/>
    </source>
</evidence>